<dbReference type="STRING" id="1798542.A3F54_05510"/>
<name>A0A1G2B5Q3_9BACT</name>
<evidence type="ECO:0000313" key="1">
    <source>
        <dbReference type="EMBL" id="OGY84534.1"/>
    </source>
</evidence>
<dbReference type="AlphaFoldDB" id="A0A1G2B5Q3"/>
<evidence type="ECO:0000313" key="2">
    <source>
        <dbReference type="Proteomes" id="UP000176952"/>
    </source>
</evidence>
<dbReference type="EMBL" id="MHKD01000013">
    <property type="protein sequence ID" value="OGY84534.1"/>
    <property type="molecule type" value="Genomic_DNA"/>
</dbReference>
<organism evidence="1 2">
    <name type="scientific">Candidatus Kerfeldbacteria bacterium RIFCSPHIGHO2_12_FULL_48_17</name>
    <dbReference type="NCBI Taxonomy" id="1798542"/>
    <lineage>
        <taxon>Bacteria</taxon>
        <taxon>Candidatus Kerfeldiibacteriota</taxon>
    </lineage>
</organism>
<protein>
    <submittedName>
        <fullName evidence="1">Uncharacterized protein</fullName>
    </submittedName>
</protein>
<gene>
    <name evidence="1" type="ORF">A3F54_05510</name>
</gene>
<dbReference type="Proteomes" id="UP000176952">
    <property type="component" value="Unassembled WGS sequence"/>
</dbReference>
<comment type="caution">
    <text evidence="1">The sequence shown here is derived from an EMBL/GenBank/DDBJ whole genome shotgun (WGS) entry which is preliminary data.</text>
</comment>
<proteinExistence type="predicted"/>
<accession>A0A1G2B5Q3</accession>
<reference evidence="1 2" key="1">
    <citation type="journal article" date="2016" name="Nat. Commun.">
        <title>Thousands of microbial genomes shed light on interconnected biogeochemical processes in an aquifer system.</title>
        <authorList>
            <person name="Anantharaman K."/>
            <person name="Brown C.T."/>
            <person name="Hug L.A."/>
            <person name="Sharon I."/>
            <person name="Castelle C.J."/>
            <person name="Probst A.J."/>
            <person name="Thomas B.C."/>
            <person name="Singh A."/>
            <person name="Wilkins M.J."/>
            <person name="Karaoz U."/>
            <person name="Brodie E.L."/>
            <person name="Williams K.H."/>
            <person name="Hubbard S.S."/>
            <person name="Banfield J.F."/>
        </authorList>
    </citation>
    <scope>NUCLEOTIDE SEQUENCE [LARGE SCALE GENOMIC DNA]</scope>
</reference>
<sequence>MKKSAMYLNLACFRKAKEGDLLCEGEVVLDEGTVILVTTTGSRFIEVQRIRQPLVGAQVKVWLRQGEVAVERADVTAEEKKKKINFGAWEFKKPEGYGELFTADWVVLEIIDYDMAGLMGLNGFRDGAGKGLRVVWAGVKPGGFAMVISGNFPAQKPALRYATLFYEFELGREIMQSMIGSLIRFRVLKYETQEKQTIAADVWKKMVSKPSKN</sequence>